<dbReference type="OrthoDB" id="3176171at2759"/>
<dbReference type="PANTHER" id="PTHR47970">
    <property type="entry name" value="KINESIN-LIKE PROTEIN KIF11"/>
    <property type="match status" value="1"/>
</dbReference>
<evidence type="ECO:0000256" key="7">
    <source>
        <dbReference type="ARBA" id="ARBA00023212"/>
    </source>
</evidence>
<keyword evidence="15" id="KW-1185">Reference proteome</keyword>
<feature type="compositionally biased region" description="Basic and acidic residues" evidence="12">
    <location>
        <begin position="987"/>
        <end position="999"/>
    </location>
</feature>
<dbReference type="SUPFAM" id="SSF52540">
    <property type="entry name" value="P-loop containing nucleoside triphosphate hydrolases"/>
    <property type="match status" value="1"/>
</dbReference>
<reference evidence="15" key="1">
    <citation type="journal article" date="2016" name="Nature">
        <title>The genome of the seagrass Zostera marina reveals angiosperm adaptation to the sea.</title>
        <authorList>
            <person name="Olsen J.L."/>
            <person name="Rouze P."/>
            <person name="Verhelst B."/>
            <person name="Lin Y.-C."/>
            <person name="Bayer T."/>
            <person name="Collen J."/>
            <person name="Dattolo E."/>
            <person name="De Paoli E."/>
            <person name="Dittami S."/>
            <person name="Maumus F."/>
            <person name="Michel G."/>
            <person name="Kersting A."/>
            <person name="Lauritano C."/>
            <person name="Lohaus R."/>
            <person name="Toepel M."/>
            <person name="Tonon T."/>
            <person name="Vanneste K."/>
            <person name="Amirebrahimi M."/>
            <person name="Brakel J."/>
            <person name="Bostroem C."/>
            <person name="Chovatia M."/>
            <person name="Grimwood J."/>
            <person name="Jenkins J.W."/>
            <person name="Jueterbock A."/>
            <person name="Mraz A."/>
            <person name="Stam W.T."/>
            <person name="Tice H."/>
            <person name="Bornberg-Bauer E."/>
            <person name="Green P.J."/>
            <person name="Pearson G.A."/>
            <person name="Procaccini G."/>
            <person name="Duarte C.M."/>
            <person name="Schmutz J."/>
            <person name="Reusch T.B.H."/>
            <person name="Van de Peer Y."/>
        </authorList>
    </citation>
    <scope>NUCLEOTIDE SEQUENCE [LARGE SCALE GENOMIC DNA]</scope>
    <source>
        <strain evidence="15">cv. Finnish</strain>
    </source>
</reference>
<dbReference type="AlphaFoldDB" id="A0A0K9NWF2"/>
<accession>A0A0K9NWF2</accession>
<keyword evidence="11" id="KW-0175">Coiled coil</keyword>
<feature type="domain" description="Kinesin motor" evidence="13">
    <location>
        <begin position="12"/>
        <end position="358"/>
    </location>
</feature>
<evidence type="ECO:0000256" key="12">
    <source>
        <dbReference type="SAM" id="MobiDB-lite"/>
    </source>
</evidence>
<dbReference type="GO" id="GO:0005876">
    <property type="term" value="C:spindle microtubule"/>
    <property type="evidence" value="ECO:0000318"/>
    <property type="project" value="GO_Central"/>
</dbReference>
<evidence type="ECO:0000256" key="4">
    <source>
        <dbReference type="ARBA" id="ARBA00022741"/>
    </source>
</evidence>
<evidence type="ECO:0000256" key="11">
    <source>
        <dbReference type="SAM" id="Coils"/>
    </source>
</evidence>
<protein>
    <submittedName>
        <fullName evidence="14">Kinesin-related protein-like</fullName>
    </submittedName>
</protein>
<dbReference type="GO" id="GO:0008017">
    <property type="term" value="F:microtubule binding"/>
    <property type="evidence" value="ECO:0007669"/>
    <property type="project" value="InterPro"/>
</dbReference>
<comment type="function">
    <text evidence="9">Responsible for microtubule translocation. May be important for the organization of phragmoplast-specific arrays of microtubules. Plays an essential role in stabilizing the mitotic spindle. Required during mitotic cytokinesis.</text>
</comment>
<proteinExistence type="inferred from homology"/>
<dbReference type="PROSITE" id="PS50067">
    <property type="entry name" value="KINESIN_MOTOR_2"/>
    <property type="match status" value="1"/>
</dbReference>
<evidence type="ECO:0000256" key="3">
    <source>
        <dbReference type="ARBA" id="ARBA00022701"/>
    </source>
</evidence>
<feature type="binding site" evidence="10">
    <location>
        <begin position="98"/>
        <end position="105"/>
    </location>
    <ligand>
        <name>ATP</name>
        <dbReference type="ChEBI" id="CHEBI:30616"/>
    </ligand>
</feature>
<evidence type="ECO:0000256" key="10">
    <source>
        <dbReference type="PROSITE-ProRule" id="PRU00283"/>
    </source>
</evidence>
<dbReference type="GO" id="GO:0005524">
    <property type="term" value="F:ATP binding"/>
    <property type="evidence" value="ECO:0007669"/>
    <property type="project" value="UniProtKB-UniRule"/>
</dbReference>
<comment type="similarity">
    <text evidence="8">Belongs to the TRAFAC class myosin-kinesin ATPase superfamily. Kinesin family. KIN-5/BimC subfamily.</text>
</comment>
<keyword evidence="2" id="KW-0963">Cytoplasm</keyword>
<dbReference type="InterPro" id="IPR036961">
    <property type="entry name" value="Kinesin_motor_dom_sf"/>
</dbReference>
<feature type="coiled-coil region" evidence="11">
    <location>
        <begin position="418"/>
        <end position="477"/>
    </location>
</feature>
<keyword evidence="5 10" id="KW-0067">ATP-binding</keyword>
<dbReference type="InterPro" id="IPR019821">
    <property type="entry name" value="Kinesin_motor_CS"/>
</dbReference>
<evidence type="ECO:0000256" key="6">
    <source>
        <dbReference type="ARBA" id="ARBA00023175"/>
    </source>
</evidence>
<dbReference type="GO" id="GO:0008574">
    <property type="term" value="F:plus-end-directed microtubule motor activity"/>
    <property type="evidence" value="ECO:0000318"/>
    <property type="project" value="GO_Central"/>
</dbReference>
<dbReference type="PANTHER" id="PTHR47970:SF12">
    <property type="entry name" value="KINESIN FAMILY MEMBER 11"/>
    <property type="match status" value="1"/>
</dbReference>
<dbReference type="InterPro" id="IPR047241">
    <property type="entry name" value="KIF11-like_kin_motor_dom"/>
</dbReference>
<organism evidence="14 15">
    <name type="scientific">Zostera marina</name>
    <name type="common">Eelgrass</name>
    <dbReference type="NCBI Taxonomy" id="29655"/>
    <lineage>
        <taxon>Eukaryota</taxon>
        <taxon>Viridiplantae</taxon>
        <taxon>Streptophyta</taxon>
        <taxon>Embryophyta</taxon>
        <taxon>Tracheophyta</taxon>
        <taxon>Spermatophyta</taxon>
        <taxon>Magnoliopsida</taxon>
        <taxon>Liliopsida</taxon>
        <taxon>Zosteraceae</taxon>
        <taxon>Zostera</taxon>
    </lineage>
</organism>
<comment type="subcellular location">
    <subcellularLocation>
        <location evidence="1">Cytoplasm</location>
        <location evidence="1">Cytoskeleton</location>
        <location evidence="1">Spindle</location>
    </subcellularLocation>
</comment>
<evidence type="ECO:0000256" key="1">
    <source>
        <dbReference type="ARBA" id="ARBA00004186"/>
    </source>
</evidence>
<comment type="caution">
    <text evidence="14">The sequence shown here is derived from an EMBL/GenBank/DDBJ whole genome shotgun (WGS) entry which is preliminary data.</text>
</comment>
<dbReference type="GO" id="GO:0007018">
    <property type="term" value="P:microtubule-based movement"/>
    <property type="evidence" value="ECO:0007669"/>
    <property type="project" value="InterPro"/>
</dbReference>
<dbReference type="Pfam" id="PF00225">
    <property type="entry name" value="Kinesin"/>
    <property type="match status" value="1"/>
</dbReference>
<dbReference type="InterPro" id="IPR001752">
    <property type="entry name" value="Kinesin_motor_dom"/>
</dbReference>
<dbReference type="OMA" id="FEHIMAS"/>
<dbReference type="InterPro" id="IPR047149">
    <property type="entry name" value="KIF11-like"/>
</dbReference>
<dbReference type="CDD" id="cd01364">
    <property type="entry name" value="KISc_BimC_Eg5"/>
    <property type="match status" value="1"/>
</dbReference>
<sequence>MSHRLDKEKAVNVQVLLRCRPFSEDELRCNAPQVVSCNDSHKEVSVSQTIAGKQIDRVFTFDKVFGPYSRQIDLYDQALVPIVNEVLEGFNCTIFAYGQTGTGKTYTMEGECRRSKGKVNGDLPPHAGVIPRAVKQIFQTLESQHAEYSVKVTYLELYNEEITDLLAPEEIKTSQDERQKKALPLMEDGKKGVLVRGLEEEIVTSSDEIFTLLERGSAKRRTAETLLNKQSSRSHSLFTVTIHIKESTPEGEELIKCGKLNLVDLAGSENIIRSGAREGRAREAGEINKSLLTLGRVITALVEHYGHIPYRDSKLTRLLRDSLGGRTKTCIIATVSPAVHCLEETLSTLDYAHRARNIKNRPEVNQKMTKVTLIKDMHGEIERLKSELHATREKSGIYVPAERYYQEECDRKARIDKIELMDVLIESKQKQLDDLQEKYDTELNRSSDLCTKLETTEKSLEKSVKKLTTVLEDLEHSQYNLKEKDFIITELKIAENALTNKALSLRSELEKSIIDNSSLFSKIGRKDQLNTRNKAVIKKFQTDLVEKLNALCSNVVSCITQQKKQIKNAEALCNSCLEFYDKSLLDLKEYVSAAKIQYVSHLETLQNDIHLQKAYINGSLEEMSSSNSTHLMSFEHIMASGDGFADQTINLLQDKISNQRGEIADFVHDLRERFSKSTEYTKLMSGFVNDLLDNLKMHSSNLQDQAVQIQDVQIKQIVDFRETFETQSKLESEKFLSQIQSLLSTHIGRQNELVADKLACLSKASTESKAFFDAHTSSIEGVTNNAKRKWDDFAQNANKSSVDGADFVSFKHCRIEQEFENCVSTVDDASTLWKNTNKSITEKAKEHIDSVDALVRTMTDSNEQHDSKTYSARIAAEKDTSNNNDRIFQHLRGLTEHQHTSVSETLQTLESQSRLISGLGKDHDLQAEKLGRYAVGTFQINYKEYEPSGQTPIKSEPELPSRTAIESLRSTPMDSLLEQFRENHPYISTKEPKLCHEPRLPLSPRN</sequence>
<dbReference type="PRINTS" id="PR00380">
    <property type="entry name" value="KINESINHEAVY"/>
</dbReference>
<evidence type="ECO:0000313" key="15">
    <source>
        <dbReference type="Proteomes" id="UP000036987"/>
    </source>
</evidence>
<name>A0A0K9NWF2_ZOSMR</name>
<dbReference type="STRING" id="29655.A0A0K9NWF2"/>
<dbReference type="InterPro" id="IPR027417">
    <property type="entry name" value="P-loop_NTPase"/>
</dbReference>
<dbReference type="GO" id="GO:0051231">
    <property type="term" value="P:spindle elongation"/>
    <property type="evidence" value="ECO:0000318"/>
    <property type="project" value="GO_Central"/>
</dbReference>
<feature type="region of interest" description="Disordered" evidence="12">
    <location>
        <begin position="987"/>
        <end position="1006"/>
    </location>
</feature>
<dbReference type="GO" id="GO:0090307">
    <property type="term" value="P:mitotic spindle assembly"/>
    <property type="evidence" value="ECO:0000318"/>
    <property type="project" value="GO_Central"/>
</dbReference>
<keyword evidence="6 10" id="KW-0505">Motor protein</keyword>
<keyword evidence="4 10" id="KW-0547">Nucleotide-binding</keyword>
<dbReference type="FunFam" id="3.40.850.10:FF:000019">
    <property type="entry name" value="Kinesin-like protein KIN-5D"/>
    <property type="match status" value="1"/>
</dbReference>
<gene>
    <name evidence="14" type="ORF">ZOSMA_5G01720</name>
</gene>
<dbReference type="Gene3D" id="3.40.850.10">
    <property type="entry name" value="Kinesin motor domain"/>
    <property type="match status" value="1"/>
</dbReference>
<evidence type="ECO:0000256" key="8">
    <source>
        <dbReference type="ARBA" id="ARBA00034704"/>
    </source>
</evidence>
<dbReference type="Proteomes" id="UP000036987">
    <property type="component" value="Unassembled WGS sequence"/>
</dbReference>
<evidence type="ECO:0000256" key="2">
    <source>
        <dbReference type="ARBA" id="ARBA00022490"/>
    </source>
</evidence>
<evidence type="ECO:0000259" key="13">
    <source>
        <dbReference type="PROSITE" id="PS50067"/>
    </source>
</evidence>
<dbReference type="PROSITE" id="PS00411">
    <property type="entry name" value="KINESIN_MOTOR_1"/>
    <property type="match status" value="1"/>
</dbReference>
<evidence type="ECO:0000256" key="5">
    <source>
        <dbReference type="ARBA" id="ARBA00022840"/>
    </source>
</evidence>
<keyword evidence="3" id="KW-0493">Microtubule</keyword>
<dbReference type="GO" id="GO:0072686">
    <property type="term" value="C:mitotic spindle"/>
    <property type="evidence" value="ECO:0000318"/>
    <property type="project" value="GO_Central"/>
</dbReference>
<dbReference type="EMBL" id="LFYR01001623">
    <property type="protein sequence ID" value="KMZ60305.1"/>
    <property type="molecule type" value="Genomic_DNA"/>
</dbReference>
<dbReference type="SMART" id="SM00129">
    <property type="entry name" value="KISc"/>
    <property type="match status" value="1"/>
</dbReference>
<evidence type="ECO:0000313" key="14">
    <source>
        <dbReference type="EMBL" id="KMZ60305.1"/>
    </source>
</evidence>
<keyword evidence="7" id="KW-0206">Cytoskeleton</keyword>
<evidence type="ECO:0000256" key="9">
    <source>
        <dbReference type="ARBA" id="ARBA00046159"/>
    </source>
</evidence>